<dbReference type="SUPFAM" id="SSF52172">
    <property type="entry name" value="CheY-like"/>
    <property type="match status" value="1"/>
</dbReference>
<dbReference type="AlphaFoldDB" id="A0A1V1NWD6"/>
<evidence type="ECO:0000256" key="2">
    <source>
        <dbReference type="PROSITE-ProRule" id="PRU00169"/>
    </source>
</evidence>
<keyword evidence="1 2" id="KW-0597">Phosphoprotein</keyword>
<dbReference type="Proteomes" id="UP000189670">
    <property type="component" value="Unassembled WGS sequence"/>
</dbReference>
<dbReference type="InterPro" id="IPR011006">
    <property type="entry name" value="CheY-like_superfamily"/>
</dbReference>
<dbReference type="PANTHER" id="PTHR44591">
    <property type="entry name" value="STRESS RESPONSE REGULATOR PROTEIN 1"/>
    <property type="match status" value="1"/>
</dbReference>
<reference evidence="5" key="1">
    <citation type="submission" date="2012-11" db="EMBL/GenBank/DDBJ databases">
        <authorList>
            <person name="Lucero-Rivera Y.E."/>
            <person name="Tovar-Ramirez D."/>
        </authorList>
    </citation>
    <scope>NUCLEOTIDE SEQUENCE [LARGE SCALE GENOMIC DNA]</scope>
    <source>
        <strain evidence="5">Araruama</strain>
    </source>
</reference>
<evidence type="ECO:0000313" key="5">
    <source>
        <dbReference type="Proteomes" id="UP000189670"/>
    </source>
</evidence>
<evidence type="ECO:0000259" key="3">
    <source>
        <dbReference type="PROSITE" id="PS50110"/>
    </source>
</evidence>
<comment type="caution">
    <text evidence="4">The sequence shown here is derived from an EMBL/GenBank/DDBJ whole genome shotgun (WGS) entry which is preliminary data.</text>
</comment>
<evidence type="ECO:0000256" key="1">
    <source>
        <dbReference type="ARBA" id="ARBA00022553"/>
    </source>
</evidence>
<dbReference type="GO" id="GO:0000160">
    <property type="term" value="P:phosphorelay signal transduction system"/>
    <property type="evidence" value="ECO:0007669"/>
    <property type="project" value="InterPro"/>
</dbReference>
<dbReference type="PROSITE" id="PS50110">
    <property type="entry name" value="RESPONSE_REGULATORY"/>
    <property type="match status" value="1"/>
</dbReference>
<accession>A0A1V1NWD6</accession>
<dbReference type="InterPro" id="IPR050595">
    <property type="entry name" value="Bact_response_regulator"/>
</dbReference>
<name>A0A1V1NWD6_9BACT</name>
<dbReference type="EMBL" id="ATBP01001670">
    <property type="protein sequence ID" value="ETR66907.1"/>
    <property type="molecule type" value="Genomic_DNA"/>
</dbReference>
<gene>
    <name evidence="4" type="ORF">OMM_05421</name>
</gene>
<dbReference type="Gene3D" id="3.40.50.2300">
    <property type="match status" value="1"/>
</dbReference>
<feature type="domain" description="Response regulatory" evidence="3">
    <location>
        <begin position="74"/>
        <end position="190"/>
    </location>
</feature>
<dbReference type="InterPro" id="IPR001789">
    <property type="entry name" value="Sig_transdc_resp-reg_receiver"/>
</dbReference>
<dbReference type="SMART" id="SM00448">
    <property type="entry name" value="REC"/>
    <property type="match status" value="1"/>
</dbReference>
<proteinExistence type="predicted"/>
<dbReference type="PANTHER" id="PTHR44591:SF3">
    <property type="entry name" value="RESPONSE REGULATORY DOMAIN-CONTAINING PROTEIN"/>
    <property type="match status" value="1"/>
</dbReference>
<evidence type="ECO:0000313" key="4">
    <source>
        <dbReference type="EMBL" id="ETR66907.1"/>
    </source>
</evidence>
<dbReference type="Pfam" id="PF00072">
    <property type="entry name" value="Response_reg"/>
    <property type="match status" value="1"/>
</dbReference>
<sequence>MELMDINGRALFLSMKKRRPDMQCILISDHNCNSNVQECDQLQVFKRSVDMKSLSELVNQMVSKMEKNQLLHKNILVVEDTRVLLLTQVKMLKKLGFTNIDIAHNGKQAIELLNEKDDYPGLIISDWYMPEKNGLELLQWVRTNERFKHTPFIMATSKKEAMMAIEAGANHFLIKPFDMETIQTAIEKVLGASN</sequence>
<organism evidence="4 5">
    <name type="scientific">Candidatus Magnetoglobus multicellularis str. Araruama</name>
    <dbReference type="NCBI Taxonomy" id="890399"/>
    <lineage>
        <taxon>Bacteria</taxon>
        <taxon>Pseudomonadati</taxon>
        <taxon>Thermodesulfobacteriota</taxon>
        <taxon>Desulfobacteria</taxon>
        <taxon>Desulfobacterales</taxon>
        <taxon>Desulfobacteraceae</taxon>
        <taxon>Candidatus Magnetoglobus</taxon>
    </lineage>
</organism>
<feature type="modified residue" description="4-aspartylphosphate" evidence="2">
    <location>
        <position position="126"/>
    </location>
</feature>
<protein>
    <submittedName>
        <fullName evidence="4">Chemotaxis protein cheY</fullName>
    </submittedName>
</protein>